<comment type="function">
    <text evidence="9">Part of the ABC transporter complex GltIJKL involved in glutamate and aspartate uptake. Probably responsible for the translocation of the substrate across the membrane.</text>
</comment>
<evidence type="ECO:0000256" key="10">
    <source>
        <dbReference type="ARBA" id="ARBA00062718"/>
    </source>
</evidence>
<feature type="transmembrane region" description="Helical" evidence="12">
    <location>
        <begin position="192"/>
        <end position="210"/>
    </location>
</feature>
<dbReference type="InterPro" id="IPR043429">
    <property type="entry name" value="ArtM/GltK/GlnP/TcyL/YhdX-like"/>
</dbReference>
<dbReference type="GO" id="GO:0006865">
    <property type="term" value="P:amino acid transport"/>
    <property type="evidence" value="ECO:0007669"/>
    <property type="project" value="UniProtKB-KW"/>
</dbReference>
<name>A0A4D7QH43_9HYPH</name>
<evidence type="ECO:0000313" key="14">
    <source>
        <dbReference type="EMBL" id="QCK86608.1"/>
    </source>
</evidence>
<dbReference type="Pfam" id="PF00528">
    <property type="entry name" value="BPD_transp_1"/>
    <property type="match status" value="1"/>
</dbReference>
<feature type="domain" description="ABC transmembrane type-1" evidence="13">
    <location>
        <begin position="22"/>
        <end position="211"/>
    </location>
</feature>
<dbReference type="OrthoDB" id="9814902at2"/>
<evidence type="ECO:0000313" key="15">
    <source>
        <dbReference type="Proteomes" id="UP000298588"/>
    </source>
</evidence>
<dbReference type="Proteomes" id="UP000298588">
    <property type="component" value="Chromosome"/>
</dbReference>
<reference evidence="14 15" key="1">
    <citation type="submission" date="2019-04" db="EMBL/GenBank/DDBJ databases">
        <title>Phreatobacter aquaticus sp. nov.</title>
        <authorList>
            <person name="Choi A."/>
            <person name="Baek K."/>
        </authorList>
    </citation>
    <scope>NUCLEOTIDE SEQUENCE [LARGE SCALE GENOMIC DNA]</scope>
    <source>
        <strain evidence="14 15">NMCR1094</strain>
    </source>
</reference>
<accession>A0A4D7QH43</accession>
<evidence type="ECO:0000256" key="2">
    <source>
        <dbReference type="ARBA" id="ARBA00010072"/>
    </source>
</evidence>
<evidence type="ECO:0000256" key="6">
    <source>
        <dbReference type="ARBA" id="ARBA00022970"/>
    </source>
</evidence>
<evidence type="ECO:0000259" key="13">
    <source>
        <dbReference type="PROSITE" id="PS50928"/>
    </source>
</evidence>
<evidence type="ECO:0000256" key="12">
    <source>
        <dbReference type="RuleBase" id="RU363032"/>
    </source>
</evidence>
<keyword evidence="7 12" id="KW-1133">Transmembrane helix</keyword>
<dbReference type="PROSITE" id="PS50928">
    <property type="entry name" value="ABC_TM1"/>
    <property type="match status" value="1"/>
</dbReference>
<dbReference type="InterPro" id="IPR000515">
    <property type="entry name" value="MetI-like"/>
</dbReference>
<organism evidence="14 15">
    <name type="scientific">Phreatobacter aquaticus</name>
    <dbReference type="NCBI Taxonomy" id="2570229"/>
    <lineage>
        <taxon>Bacteria</taxon>
        <taxon>Pseudomonadati</taxon>
        <taxon>Pseudomonadota</taxon>
        <taxon>Alphaproteobacteria</taxon>
        <taxon>Hyphomicrobiales</taxon>
        <taxon>Phreatobacteraceae</taxon>
        <taxon>Phreatobacter</taxon>
    </lineage>
</organism>
<keyword evidence="3 12" id="KW-0813">Transport</keyword>
<evidence type="ECO:0000256" key="1">
    <source>
        <dbReference type="ARBA" id="ARBA00004429"/>
    </source>
</evidence>
<dbReference type="PANTHER" id="PTHR30614:SF0">
    <property type="entry name" value="L-CYSTINE TRANSPORT SYSTEM PERMEASE PROTEIN TCYL"/>
    <property type="match status" value="1"/>
</dbReference>
<dbReference type="NCBIfam" id="TIGR01726">
    <property type="entry name" value="HEQRo_perm_3TM"/>
    <property type="match status" value="1"/>
</dbReference>
<evidence type="ECO:0000256" key="4">
    <source>
        <dbReference type="ARBA" id="ARBA00022475"/>
    </source>
</evidence>
<dbReference type="InterPro" id="IPR010065">
    <property type="entry name" value="AA_ABC_transptr_permease_3TM"/>
</dbReference>
<dbReference type="FunFam" id="1.10.3720.10:FF:000006">
    <property type="entry name" value="Glutamate/aspartate ABC transporter, permease protein GltK"/>
    <property type="match status" value="1"/>
</dbReference>
<dbReference type="RefSeq" id="WP_137099939.1">
    <property type="nucleotide sequence ID" value="NZ_CP039865.1"/>
</dbReference>
<dbReference type="PANTHER" id="PTHR30614">
    <property type="entry name" value="MEMBRANE COMPONENT OF AMINO ACID ABC TRANSPORTER"/>
    <property type="match status" value="1"/>
</dbReference>
<evidence type="ECO:0000256" key="8">
    <source>
        <dbReference type="ARBA" id="ARBA00023136"/>
    </source>
</evidence>
<comment type="similarity">
    <text evidence="2">Belongs to the binding-protein-dependent transport system permease family. HisMQ subfamily.</text>
</comment>
<keyword evidence="8 12" id="KW-0472">Membrane</keyword>
<dbReference type="GO" id="GO:0043190">
    <property type="term" value="C:ATP-binding cassette (ABC) transporter complex"/>
    <property type="evidence" value="ECO:0007669"/>
    <property type="project" value="InterPro"/>
</dbReference>
<feature type="transmembrane region" description="Helical" evidence="12">
    <location>
        <begin position="20"/>
        <end position="48"/>
    </location>
</feature>
<evidence type="ECO:0000256" key="7">
    <source>
        <dbReference type="ARBA" id="ARBA00022989"/>
    </source>
</evidence>
<keyword evidence="15" id="KW-1185">Reference proteome</keyword>
<comment type="subunit">
    <text evidence="10">The complex is composed of two ATP-binding proteins (GltL), two transmembrane proteins (GltJ and GltK) and a solute-binding protein (GltI).</text>
</comment>
<keyword evidence="5 12" id="KW-0812">Transmembrane</keyword>
<dbReference type="KEGG" id="paqt:E8L99_13000"/>
<dbReference type="SUPFAM" id="SSF161098">
    <property type="entry name" value="MetI-like"/>
    <property type="match status" value="1"/>
</dbReference>
<dbReference type="CDD" id="cd06261">
    <property type="entry name" value="TM_PBP2"/>
    <property type="match status" value="1"/>
</dbReference>
<dbReference type="Gene3D" id="1.10.3720.10">
    <property type="entry name" value="MetI-like"/>
    <property type="match status" value="1"/>
</dbReference>
<dbReference type="EMBL" id="CP039865">
    <property type="protein sequence ID" value="QCK86608.1"/>
    <property type="molecule type" value="Genomic_DNA"/>
</dbReference>
<proteinExistence type="inferred from homology"/>
<evidence type="ECO:0000256" key="5">
    <source>
        <dbReference type="ARBA" id="ARBA00022692"/>
    </source>
</evidence>
<protein>
    <recommendedName>
        <fullName evidence="11">Glutamate/aspartate import permease protein GltK</fullName>
    </recommendedName>
</protein>
<dbReference type="AlphaFoldDB" id="A0A4D7QH43"/>
<comment type="subcellular location">
    <subcellularLocation>
        <location evidence="1">Cell inner membrane</location>
        <topology evidence="1">Multi-pass membrane protein</topology>
    </subcellularLocation>
    <subcellularLocation>
        <location evidence="12">Cell membrane</location>
        <topology evidence="12">Multi-pass membrane protein</topology>
    </subcellularLocation>
</comment>
<evidence type="ECO:0000256" key="11">
    <source>
        <dbReference type="ARBA" id="ARBA00073645"/>
    </source>
</evidence>
<sequence>MQVWSWSGFWSYFVNPYLIGGAGVTLGLTVATLFLGFILAFVLVLFRLSGNRFLSGIARGHVWLFRGTPLLVQLIIIYTGLPQLGIIRLNVIESALLGLVLNEAAYLSEILRGGIQSVPAGQRDAAMALGLNRWKAFVLITMPQAMRVIVPALGNSVNGLLKTTSIASVISMEELLRRGQVLMQQRFEVLEVFMVIAIFYLLMTTVWDMVQRRIEAYYAKAYAVRVETTKELARDDR</sequence>
<gene>
    <name evidence="14" type="ORF">E8L99_13000</name>
</gene>
<keyword evidence="4" id="KW-1003">Cell membrane</keyword>
<keyword evidence="6" id="KW-0029">Amino-acid transport</keyword>
<dbReference type="GO" id="GO:0022857">
    <property type="term" value="F:transmembrane transporter activity"/>
    <property type="evidence" value="ECO:0007669"/>
    <property type="project" value="InterPro"/>
</dbReference>
<evidence type="ECO:0000256" key="9">
    <source>
        <dbReference type="ARBA" id="ARBA00060298"/>
    </source>
</evidence>
<dbReference type="InterPro" id="IPR035906">
    <property type="entry name" value="MetI-like_sf"/>
</dbReference>
<evidence type="ECO:0000256" key="3">
    <source>
        <dbReference type="ARBA" id="ARBA00022448"/>
    </source>
</evidence>